<dbReference type="PANTHER" id="PTHR30290:SF10">
    <property type="entry name" value="PERIPLASMIC OLIGOPEPTIDE-BINDING PROTEIN-RELATED"/>
    <property type="match status" value="1"/>
</dbReference>
<organism evidence="7 8">
    <name type="scientific">Lentzea albida</name>
    <dbReference type="NCBI Taxonomy" id="65499"/>
    <lineage>
        <taxon>Bacteria</taxon>
        <taxon>Bacillati</taxon>
        <taxon>Actinomycetota</taxon>
        <taxon>Actinomycetes</taxon>
        <taxon>Pseudonocardiales</taxon>
        <taxon>Pseudonocardiaceae</taxon>
        <taxon>Lentzea</taxon>
    </lineage>
</organism>
<dbReference type="Pfam" id="PF00496">
    <property type="entry name" value="SBP_bac_5"/>
    <property type="match status" value="1"/>
</dbReference>
<evidence type="ECO:0000313" key="7">
    <source>
        <dbReference type="EMBL" id="SEQ27879.1"/>
    </source>
</evidence>
<dbReference type="SUPFAM" id="SSF53850">
    <property type="entry name" value="Periplasmic binding protein-like II"/>
    <property type="match status" value="1"/>
</dbReference>
<evidence type="ECO:0000256" key="2">
    <source>
        <dbReference type="ARBA" id="ARBA00005695"/>
    </source>
</evidence>
<dbReference type="PROSITE" id="PS51257">
    <property type="entry name" value="PROKAR_LIPOPROTEIN"/>
    <property type="match status" value="1"/>
</dbReference>
<accession>A0A1H9EQE5</accession>
<evidence type="ECO:0000313" key="8">
    <source>
        <dbReference type="Proteomes" id="UP000199503"/>
    </source>
</evidence>
<dbReference type="InterPro" id="IPR039424">
    <property type="entry name" value="SBP_5"/>
</dbReference>
<dbReference type="PANTHER" id="PTHR30290">
    <property type="entry name" value="PERIPLASMIC BINDING COMPONENT OF ABC TRANSPORTER"/>
    <property type="match status" value="1"/>
</dbReference>
<dbReference type="PROSITE" id="PS01040">
    <property type="entry name" value="SBP_BACTERIAL_5"/>
    <property type="match status" value="1"/>
</dbReference>
<keyword evidence="4 5" id="KW-0732">Signal</keyword>
<dbReference type="Proteomes" id="UP000199503">
    <property type="component" value="Unassembled WGS sequence"/>
</dbReference>
<dbReference type="GO" id="GO:0015833">
    <property type="term" value="P:peptide transport"/>
    <property type="evidence" value="ECO:0007669"/>
    <property type="project" value="TreeGrafter"/>
</dbReference>
<dbReference type="EMBL" id="FOFV01000002">
    <property type="protein sequence ID" value="SEQ27879.1"/>
    <property type="molecule type" value="Genomic_DNA"/>
</dbReference>
<keyword evidence="8" id="KW-1185">Reference proteome</keyword>
<dbReference type="RefSeq" id="WP_177229614.1">
    <property type="nucleotide sequence ID" value="NZ_FOFV01000002.1"/>
</dbReference>
<evidence type="ECO:0000256" key="4">
    <source>
        <dbReference type="ARBA" id="ARBA00022729"/>
    </source>
</evidence>
<sequence length="536" mass="57968">MNLSRTTATWLAVFAVSTALTGCSGAAESDRSSVAHDADIPKLTWAVAAGPRSLDIAHSLDGTSYLAIAALFDSVLRLDMKGNLESGLAESWSSPDSHTYVYRIRRGVKFWNDEPVTAEDVRFSLARQLDPATASESAQLLAAVKSVEVSGPDQVTVRLSHPDAAFQYTPALAWFVQQKSYVEAAGEELGTGARPGMGSGAYTVESFSPAGGVALRRNEQYWGAKPKVVSAEIKPIAVPEALRRAVQAGEVDGTIDFPVRHAQRWEQLRGVRAQFVRSTTTTYLSLDTATAPFDDEHVRRAIAHSVDRKGLLAPAFGGRADLAASPFTTAQLTATVGEDRAAELTESIALPEFDLGKAAAELKKSRHPNGFTVDAPYAADEPWAQLTLEDLARNLARIGIRLTPKPMPRQQWVAQIYAHQDLGIQIIRAGGGTPYAGELASVLFVEDSARPNGFNTANFHPDEVRQVVDQIGAPSSAEARFAQLRSLMALNAEQLGYVPLFEPQTGIALRDEFVFDPQVDTFLVGDNWLRLIKSAK</sequence>
<dbReference type="AlphaFoldDB" id="A0A1H9EQE5"/>
<feature type="domain" description="Solute-binding protein family 5" evidence="6">
    <location>
        <begin position="84"/>
        <end position="434"/>
    </location>
</feature>
<evidence type="ECO:0000256" key="5">
    <source>
        <dbReference type="SAM" id="SignalP"/>
    </source>
</evidence>
<dbReference type="InterPro" id="IPR000914">
    <property type="entry name" value="SBP_5_dom"/>
</dbReference>
<evidence type="ECO:0000256" key="3">
    <source>
        <dbReference type="ARBA" id="ARBA00022448"/>
    </source>
</evidence>
<dbReference type="STRING" id="65499.SAMN04488000_102387"/>
<dbReference type="Gene3D" id="3.90.76.10">
    <property type="entry name" value="Dipeptide-binding Protein, Domain 1"/>
    <property type="match status" value="1"/>
</dbReference>
<evidence type="ECO:0000256" key="1">
    <source>
        <dbReference type="ARBA" id="ARBA00004193"/>
    </source>
</evidence>
<evidence type="ECO:0000259" key="6">
    <source>
        <dbReference type="Pfam" id="PF00496"/>
    </source>
</evidence>
<proteinExistence type="inferred from homology"/>
<reference evidence="8" key="1">
    <citation type="submission" date="2016-10" db="EMBL/GenBank/DDBJ databases">
        <authorList>
            <person name="Varghese N."/>
            <person name="Submissions S."/>
        </authorList>
    </citation>
    <scope>NUCLEOTIDE SEQUENCE [LARGE SCALE GENOMIC DNA]</scope>
    <source>
        <strain evidence="8">DSM 44437</strain>
    </source>
</reference>
<feature type="signal peptide" evidence="5">
    <location>
        <begin position="1"/>
        <end position="26"/>
    </location>
</feature>
<dbReference type="Gene3D" id="3.10.105.10">
    <property type="entry name" value="Dipeptide-binding Protein, Domain 3"/>
    <property type="match status" value="1"/>
</dbReference>
<comment type="similarity">
    <text evidence="2">Belongs to the bacterial solute-binding protein 5 family.</text>
</comment>
<protein>
    <submittedName>
        <fullName evidence="7">Peptide/nickel transport system substrate-binding protein</fullName>
    </submittedName>
</protein>
<feature type="chain" id="PRO_5011440411" evidence="5">
    <location>
        <begin position="27"/>
        <end position="536"/>
    </location>
</feature>
<dbReference type="CDD" id="cd00995">
    <property type="entry name" value="PBP2_NikA_DppA_OppA_like"/>
    <property type="match status" value="1"/>
</dbReference>
<name>A0A1H9EQE5_9PSEU</name>
<keyword evidence="3" id="KW-0813">Transport</keyword>
<dbReference type="GO" id="GO:0042597">
    <property type="term" value="C:periplasmic space"/>
    <property type="evidence" value="ECO:0007669"/>
    <property type="project" value="UniProtKB-ARBA"/>
</dbReference>
<gene>
    <name evidence="7" type="ORF">SAMN04488000_102387</name>
</gene>
<dbReference type="PIRSF" id="PIRSF002741">
    <property type="entry name" value="MppA"/>
    <property type="match status" value="1"/>
</dbReference>
<dbReference type="InterPro" id="IPR023765">
    <property type="entry name" value="SBP_5_CS"/>
</dbReference>
<dbReference type="GO" id="GO:1904680">
    <property type="term" value="F:peptide transmembrane transporter activity"/>
    <property type="evidence" value="ECO:0007669"/>
    <property type="project" value="TreeGrafter"/>
</dbReference>
<dbReference type="InterPro" id="IPR030678">
    <property type="entry name" value="Peptide/Ni-bd"/>
</dbReference>
<comment type="subcellular location">
    <subcellularLocation>
        <location evidence="1">Cell membrane</location>
        <topology evidence="1">Lipid-anchor</topology>
    </subcellularLocation>
</comment>
<dbReference type="GO" id="GO:0043190">
    <property type="term" value="C:ATP-binding cassette (ABC) transporter complex"/>
    <property type="evidence" value="ECO:0007669"/>
    <property type="project" value="InterPro"/>
</dbReference>
<dbReference type="Gene3D" id="3.40.190.10">
    <property type="entry name" value="Periplasmic binding protein-like II"/>
    <property type="match status" value="1"/>
</dbReference>